<keyword evidence="1 5" id="KW-0846">Cobalamin</keyword>
<keyword evidence="7" id="KW-1185">Reference proteome</keyword>
<feature type="binding site" evidence="5">
    <location>
        <position position="212"/>
    </location>
    <ligand>
        <name>adenosylcob(III)alamin</name>
        <dbReference type="ChEBI" id="CHEBI:18408"/>
    </ligand>
</feature>
<dbReference type="GO" id="GO:0006520">
    <property type="term" value="P:amino acid metabolic process"/>
    <property type="evidence" value="ECO:0007669"/>
    <property type="project" value="InterPro"/>
</dbReference>
<dbReference type="GO" id="GO:0031471">
    <property type="term" value="C:ethanolamine degradation polyhedral organelle"/>
    <property type="evidence" value="ECO:0007669"/>
    <property type="project" value="UniProtKB-UniRule"/>
</dbReference>
<reference evidence="6 7" key="1">
    <citation type="submission" date="2019-03" db="EMBL/GenBank/DDBJ databases">
        <title>Genomic Encyclopedia of Type Strains, Phase III (KMG-III): the genomes of soil and plant-associated and newly described type strains.</title>
        <authorList>
            <person name="Whitman W."/>
        </authorList>
    </citation>
    <scope>NUCLEOTIDE SEQUENCE [LARGE SCALE GENOMIC DNA]</scope>
    <source>
        <strain evidence="6 7">CECT 8976</strain>
    </source>
</reference>
<comment type="pathway">
    <text evidence="5">Amine and polyamine degradation; ethanolamine degradation.</text>
</comment>
<keyword evidence="4 5" id="KW-1283">Bacterial microcompartment</keyword>
<dbReference type="PANTHER" id="PTHR39330:SF1">
    <property type="entry name" value="ETHANOLAMINE AMMONIA-LYASE SMALL SUBUNIT"/>
    <property type="match status" value="1"/>
</dbReference>
<dbReference type="EMBL" id="SNZP01000010">
    <property type="protein sequence ID" value="TDR76702.1"/>
    <property type="molecule type" value="Genomic_DNA"/>
</dbReference>
<dbReference type="GO" id="GO:0046336">
    <property type="term" value="P:ethanolamine catabolic process"/>
    <property type="evidence" value="ECO:0007669"/>
    <property type="project" value="UniProtKB-UniRule"/>
</dbReference>
<evidence type="ECO:0000256" key="5">
    <source>
        <dbReference type="HAMAP-Rule" id="MF_00601"/>
    </source>
</evidence>
<protein>
    <recommendedName>
        <fullName evidence="5">Ethanolamine ammonia-lyase small subunit</fullName>
        <shortName evidence="5">EAL small subunit</shortName>
        <ecNumber evidence="5">4.3.1.7</ecNumber>
    </recommendedName>
</protein>
<dbReference type="HAMAP" id="MF_00601">
    <property type="entry name" value="EutC"/>
    <property type="match status" value="1"/>
</dbReference>
<comment type="similarity">
    <text evidence="5">Belongs to the EutC family.</text>
</comment>
<dbReference type="Pfam" id="PF05985">
    <property type="entry name" value="EutC"/>
    <property type="match status" value="1"/>
</dbReference>
<dbReference type="PANTHER" id="PTHR39330">
    <property type="entry name" value="ETHANOLAMINE AMMONIA-LYASE LIGHT CHAIN"/>
    <property type="match status" value="1"/>
</dbReference>
<comment type="catalytic activity">
    <reaction evidence="5">
        <text>ethanolamine = acetaldehyde + NH4(+)</text>
        <dbReference type="Rhea" id="RHEA:15313"/>
        <dbReference type="ChEBI" id="CHEBI:15343"/>
        <dbReference type="ChEBI" id="CHEBI:28938"/>
        <dbReference type="ChEBI" id="CHEBI:57603"/>
        <dbReference type="EC" id="4.3.1.7"/>
    </reaction>
</comment>
<keyword evidence="3 5" id="KW-0170">Cobalt</keyword>
<dbReference type="InterPro" id="IPR009246">
    <property type="entry name" value="EutC"/>
</dbReference>
<evidence type="ECO:0000313" key="6">
    <source>
        <dbReference type="EMBL" id="TDR76702.1"/>
    </source>
</evidence>
<dbReference type="PIRSF" id="PIRSF018982">
    <property type="entry name" value="EutC"/>
    <property type="match status" value="1"/>
</dbReference>
<dbReference type="InterPro" id="IPR042255">
    <property type="entry name" value="EutC_N"/>
</dbReference>
<comment type="function">
    <text evidence="5">Catalyzes the deamination of various vicinal amino-alcohols to oxo compounds. Allows this organism to utilize ethanolamine as the sole source of nitrogen and carbon in the presence of external vitamin B12.</text>
</comment>
<dbReference type="GO" id="GO:0031419">
    <property type="term" value="F:cobalamin binding"/>
    <property type="evidence" value="ECO:0007669"/>
    <property type="project" value="UniProtKB-UniRule"/>
</dbReference>
<dbReference type="NCBIfam" id="NF003971">
    <property type="entry name" value="PRK05465.1"/>
    <property type="match status" value="1"/>
</dbReference>
<comment type="subcellular location">
    <subcellularLocation>
        <location evidence="5">Bacterial microcompartment</location>
    </subcellularLocation>
</comment>
<dbReference type="Gene3D" id="3.40.50.11240">
    <property type="entry name" value="Ethanolamine ammonia-lyase light chain (EutC)"/>
    <property type="match status" value="1"/>
</dbReference>
<proteinExistence type="inferred from homology"/>
<dbReference type="AlphaFoldDB" id="A0A4R7B1A1"/>
<dbReference type="Proteomes" id="UP000295611">
    <property type="component" value="Unassembled WGS sequence"/>
</dbReference>
<evidence type="ECO:0000256" key="3">
    <source>
        <dbReference type="ARBA" id="ARBA00023285"/>
    </source>
</evidence>
<feature type="binding site" evidence="5">
    <location>
        <position position="162"/>
    </location>
    <ligand>
        <name>adenosylcob(III)alamin</name>
        <dbReference type="ChEBI" id="CHEBI:18408"/>
    </ligand>
</feature>
<sequence>MSMDDRQRQWLQSDPWAHLASTTPARIALGRCGVSVPTGETLRFALAHAQARDAVHAPMAVDDIAQALRAQGFDSIRVQSQAVSRDVYLQRPDLGRRLDADSLARLQASASEPDELVFAVGDGLSALAVDRHAVPLLALARPLLEAQGWRIGPVVLASLARVALGDEIGAALKARAVVVLIGERPGLSSPDSMGLYLTYAPRPGRRDAERNCISNVRPAGLALPLAARKLAWMLDRARELGCSGVALKDESDAILPASPGMLADI</sequence>
<keyword evidence="2 5" id="KW-0456">Lyase</keyword>
<feature type="binding site" evidence="5">
    <location>
        <position position="183"/>
    </location>
    <ligand>
        <name>adenosylcob(III)alamin</name>
        <dbReference type="ChEBI" id="CHEBI:18408"/>
    </ligand>
</feature>
<accession>A0A4R7B1A1</accession>
<dbReference type="InterPro" id="IPR042251">
    <property type="entry name" value="EutC_C"/>
</dbReference>
<evidence type="ECO:0000256" key="4">
    <source>
        <dbReference type="ARBA" id="ARBA00024446"/>
    </source>
</evidence>
<dbReference type="GO" id="GO:0008851">
    <property type="term" value="F:ethanolamine ammonia-lyase activity"/>
    <property type="evidence" value="ECO:0007669"/>
    <property type="project" value="UniProtKB-UniRule"/>
</dbReference>
<name>A0A4R7B1A1_9NEIS</name>
<evidence type="ECO:0000256" key="2">
    <source>
        <dbReference type="ARBA" id="ARBA00023239"/>
    </source>
</evidence>
<dbReference type="GO" id="GO:0009350">
    <property type="term" value="C:ethanolamine ammonia-lyase complex"/>
    <property type="evidence" value="ECO:0007669"/>
    <property type="project" value="UniProtKB-UniRule"/>
</dbReference>
<comment type="subunit">
    <text evidence="5">The basic unit is a heterodimer which dimerizes to form tetramers. The heterotetramers trimerize; 6 large subunits form a core ring with 6 small subunits projecting outwards.</text>
</comment>
<organism evidence="6 7">
    <name type="scientific">Paludibacterium purpuratum</name>
    <dbReference type="NCBI Taxonomy" id="1144873"/>
    <lineage>
        <taxon>Bacteria</taxon>
        <taxon>Pseudomonadati</taxon>
        <taxon>Pseudomonadota</taxon>
        <taxon>Betaproteobacteria</taxon>
        <taxon>Neisseriales</taxon>
        <taxon>Chromobacteriaceae</taxon>
        <taxon>Paludibacterium</taxon>
    </lineage>
</organism>
<comment type="cofactor">
    <cofactor evidence="5">
        <name>adenosylcob(III)alamin</name>
        <dbReference type="ChEBI" id="CHEBI:18408"/>
    </cofactor>
    <text evidence="5">Binds between the large and small subunits.</text>
</comment>
<dbReference type="RefSeq" id="WP_243729393.1">
    <property type="nucleotide sequence ID" value="NZ_SNZP01000010.1"/>
</dbReference>
<dbReference type="EC" id="4.3.1.7" evidence="5"/>
<comment type="caution">
    <text evidence="6">The sequence shown here is derived from an EMBL/GenBank/DDBJ whole genome shotgun (WGS) entry which is preliminary data.</text>
</comment>
<gene>
    <name evidence="5" type="primary">eutC</name>
    <name evidence="6" type="ORF">DFP86_110130</name>
</gene>
<evidence type="ECO:0000313" key="7">
    <source>
        <dbReference type="Proteomes" id="UP000295611"/>
    </source>
</evidence>
<dbReference type="Gene3D" id="1.10.30.40">
    <property type="entry name" value="Ethanolamine ammonia-lyase light chain (EutC), N-terminal domain"/>
    <property type="match status" value="1"/>
</dbReference>
<evidence type="ECO:0000256" key="1">
    <source>
        <dbReference type="ARBA" id="ARBA00022628"/>
    </source>
</evidence>
<dbReference type="UniPathway" id="UPA00560"/>